<dbReference type="InterPro" id="IPR042042">
    <property type="entry name" value="Tip20p_domB"/>
</dbReference>
<accession>A0A9P6IZN4</accession>
<comment type="caution">
    <text evidence="2">The sequence shown here is derived from an EMBL/GenBank/DDBJ whole genome shotgun (WGS) entry which is preliminary data.</text>
</comment>
<sequence length="857" mass="98254">MSAVDTLPPLSAAAAHNAALLDGTTHRHAQGGHSNVVVFEQTIDVEEDVTDFFDARFSSRKDLANIKTLLNQQTELGQDLNHKLQESKERTAQVLRQAQTQSKLALNSLQDLESSALDLEEQMENSEAFAAGKNKRDQRSMIEELSDLQKRVQALEDAKRYIVVLSRTQKLMSESRELLQTSTVQALIPYKSLVDLTNNVKHTVASQDTKLERHLSASVEGLLQDFKGSLSRKFQSSLDAVGWPKAIADVSTITSDKLDDFEASFKEFLLLQEPIYGALDRSSEKPYPALLTMELMVAPLIMRFKFHFEGKRPTNRLDKPEWYLTHILELIKDHAPFLQDYVQGIVQATEYKEYDVKNDFIRLLLGAVERKIRLSAPAMLDSPEILSHAIHEALRFDKTLRENEDYVPPGQTTDWQGTVQVYLGNREWLKTWLRVEKEFAVARYTQIMEDVDAWQPAYDDMGEKEYIIPTKSAEKLMDLLEIVTERYRPLPVLEHRTFLLDIQLDILLAYHRHIRGLVDQHESLTYSFVRVMPGAASADELNTMGIEGLRNLCQWLSSVEYVSTTLKDWAEDVFFLEMYKEISERTQKIINPLNSENEDSEPEDMASRTRLDENGTIFDESVKGFGSLSKRIQELIVRNITKDVFGSMKSYVSLRSWPQIEMSDVGPQPAVLQDPLVSHHDYEDDVSPELYQPLTLLTHSLEFLAATMPTRQFTTLYRQVAMEMQDFMWQKIIMKNSFSELGGLQFARDVRVGLWGASRRWIKKPENYHRKLRDASILLSLQSAKANSPPAMVSYDQDKKSKDQGPTTRTLAQIMAVLFDEDLEVGMVKRRLEEIGVLHLGINEVKDVIRRRVECWR</sequence>
<dbReference type="InterPro" id="IPR007528">
    <property type="entry name" value="RINT1_Tip20"/>
</dbReference>
<dbReference type="GO" id="GO:0006890">
    <property type="term" value="P:retrograde vesicle-mediated transport, Golgi to endoplasmic reticulum"/>
    <property type="evidence" value="ECO:0007669"/>
    <property type="project" value="InterPro"/>
</dbReference>
<dbReference type="PANTHER" id="PTHR13520:SF0">
    <property type="entry name" value="RAD50-INTERACTING PROTEIN 1"/>
    <property type="match status" value="1"/>
</dbReference>
<dbReference type="GO" id="GO:0060628">
    <property type="term" value="P:regulation of ER to Golgi vesicle-mediated transport"/>
    <property type="evidence" value="ECO:0007669"/>
    <property type="project" value="TreeGrafter"/>
</dbReference>
<proteinExistence type="predicted"/>
<keyword evidence="1" id="KW-0175">Coiled coil</keyword>
<name>A0A9P6IZN4_MORAP</name>
<dbReference type="GO" id="GO:0070939">
    <property type="term" value="C:Dsl1/NZR complex"/>
    <property type="evidence" value="ECO:0007669"/>
    <property type="project" value="InterPro"/>
</dbReference>
<gene>
    <name evidence="2" type="ORF">BGZ70_010167</name>
</gene>
<protein>
    <recommendedName>
        <fullName evidence="4">RAD50-interacting protein 1</fullName>
    </recommendedName>
</protein>
<keyword evidence="3" id="KW-1185">Reference proteome</keyword>
<evidence type="ECO:0008006" key="4">
    <source>
        <dbReference type="Google" id="ProtNLM"/>
    </source>
</evidence>
<dbReference type="EMBL" id="JAAAHY010000893">
    <property type="protein sequence ID" value="KAF9955628.1"/>
    <property type="molecule type" value="Genomic_DNA"/>
</dbReference>
<dbReference type="Proteomes" id="UP000738359">
    <property type="component" value="Unassembled WGS sequence"/>
</dbReference>
<dbReference type="InterPro" id="IPR042044">
    <property type="entry name" value="EXOC6PINT-1/Sec15/Tip20_C_dom2"/>
</dbReference>
<reference evidence="2" key="1">
    <citation type="journal article" date="2020" name="Fungal Divers.">
        <title>Resolving the Mortierellaceae phylogeny through synthesis of multi-gene phylogenetics and phylogenomics.</title>
        <authorList>
            <person name="Vandepol N."/>
            <person name="Liber J."/>
            <person name="Desiro A."/>
            <person name="Na H."/>
            <person name="Kennedy M."/>
            <person name="Barry K."/>
            <person name="Grigoriev I.V."/>
            <person name="Miller A.N."/>
            <person name="O'Donnell K."/>
            <person name="Stajich J.E."/>
            <person name="Bonito G."/>
        </authorList>
    </citation>
    <scope>NUCLEOTIDE SEQUENCE</scope>
    <source>
        <strain evidence="2">CK1249</strain>
    </source>
</reference>
<dbReference type="PANTHER" id="PTHR13520">
    <property type="entry name" value="RAD50-INTERACTING PROTEIN 1 RINT-1"/>
    <property type="match status" value="1"/>
</dbReference>
<organism evidence="2 3">
    <name type="scientific">Mortierella alpina</name>
    <name type="common">Oleaginous fungus</name>
    <name type="synonym">Mortierella renispora</name>
    <dbReference type="NCBI Taxonomy" id="64518"/>
    <lineage>
        <taxon>Eukaryota</taxon>
        <taxon>Fungi</taxon>
        <taxon>Fungi incertae sedis</taxon>
        <taxon>Mucoromycota</taxon>
        <taxon>Mortierellomycotina</taxon>
        <taxon>Mortierellomycetes</taxon>
        <taxon>Mortierellales</taxon>
        <taxon>Mortierellaceae</taxon>
        <taxon>Mortierella</taxon>
    </lineage>
</organism>
<dbReference type="GO" id="GO:0006888">
    <property type="term" value="P:endoplasmic reticulum to Golgi vesicle-mediated transport"/>
    <property type="evidence" value="ECO:0007669"/>
    <property type="project" value="InterPro"/>
</dbReference>
<dbReference type="Pfam" id="PF04437">
    <property type="entry name" value="RINT1_TIP1"/>
    <property type="match status" value="1"/>
</dbReference>
<dbReference type="OrthoDB" id="407410at2759"/>
<dbReference type="AlphaFoldDB" id="A0A9P6IZN4"/>
<dbReference type="Gene3D" id="1.20.58.1420">
    <property type="entry name" value="Dsl1p vesicle tethering complex, Tip20p subunit, domain B"/>
    <property type="match status" value="1"/>
</dbReference>
<dbReference type="PROSITE" id="PS51386">
    <property type="entry name" value="RINT1_TIP20"/>
    <property type="match status" value="1"/>
</dbReference>
<evidence type="ECO:0000256" key="1">
    <source>
        <dbReference type="SAM" id="Coils"/>
    </source>
</evidence>
<evidence type="ECO:0000313" key="2">
    <source>
        <dbReference type="EMBL" id="KAF9955628.1"/>
    </source>
</evidence>
<dbReference type="Gene3D" id="1.20.58.670">
    <property type="entry name" value="Dsl1p vesicle tethering complex, Tip20p subunit, domain D"/>
    <property type="match status" value="1"/>
</dbReference>
<feature type="coiled-coil region" evidence="1">
    <location>
        <begin position="70"/>
        <end position="158"/>
    </location>
</feature>
<evidence type="ECO:0000313" key="3">
    <source>
        <dbReference type="Proteomes" id="UP000738359"/>
    </source>
</evidence>